<proteinExistence type="predicted"/>
<comment type="caution">
    <text evidence="1">The sequence shown here is derived from an EMBL/GenBank/DDBJ whole genome shotgun (WGS) entry which is preliminary data.</text>
</comment>
<reference evidence="2" key="1">
    <citation type="journal article" date="2019" name="Int. J. Syst. Evol. Microbiol.">
        <title>The Global Catalogue of Microorganisms (GCM) 10K type strain sequencing project: providing services to taxonomists for standard genome sequencing and annotation.</title>
        <authorList>
            <consortium name="The Broad Institute Genomics Platform"/>
            <consortium name="The Broad Institute Genome Sequencing Center for Infectious Disease"/>
            <person name="Wu L."/>
            <person name="Ma J."/>
        </authorList>
    </citation>
    <scope>NUCLEOTIDE SEQUENCE [LARGE SCALE GENOMIC DNA]</scope>
    <source>
        <strain evidence="2">JCM 17841</strain>
    </source>
</reference>
<keyword evidence="2" id="KW-1185">Reference proteome</keyword>
<name>A0ABP8QGU4_9BACT</name>
<dbReference type="EMBL" id="BAABGQ010000006">
    <property type="protein sequence ID" value="GAA4503168.1"/>
    <property type="molecule type" value="Genomic_DNA"/>
</dbReference>
<protein>
    <recommendedName>
        <fullName evidence="3">LacI family transcriptional regulator</fullName>
    </recommendedName>
</protein>
<organism evidence="1 2">
    <name type="scientific">Hymenobacter ginsengisoli</name>
    <dbReference type="NCBI Taxonomy" id="1051626"/>
    <lineage>
        <taxon>Bacteria</taxon>
        <taxon>Pseudomonadati</taxon>
        <taxon>Bacteroidota</taxon>
        <taxon>Cytophagia</taxon>
        <taxon>Cytophagales</taxon>
        <taxon>Hymenobacteraceae</taxon>
        <taxon>Hymenobacter</taxon>
    </lineage>
</organism>
<evidence type="ECO:0000313" key="2">
    <source>
        <dbReference type="Proteomes" id="UP001501243"/>
    </source>
</evidence>
<evidence type="ECO:0000313" key="1">
    <source>
        <dbReference type="EMBL" id="GAA4503168.1"/>
    </source>
</evidence>
<dbReference type="Proteomes" id="UP001501243">
    <property type="component" value="Unassembled WGS sequence"/>
</dbReference>
<sequence length="73" mass="7533">MKRTKSRITQLLPRGAVKEIATTVGLSGPAVSIALRSANPAHPAVQEALRIIDKSNALATAQKLATLTSAAAD</sequence>
<gene>
    <name evidence="1" type="ORF">GCM10023172_27570</name>
</gene>
<evidence type="ECO:0008006" key="3">
    <source>
        <dbReference type="Google" id="ProtNLM"/>
    </source>
</evidence>
<accession>A0ABP8QGU4</accession>